<evidence type="ECO:0000313" key="2">
    <source>
        <dbReference type="Proteomes" id="UP000222849"/>
    </source>
</evidence>
<name>A0A218L417_9CAUD</name>
<proteinExistence type="predicted"/>
<gene>
    <name evidence="1" type="ORF">vBPaeMG1_114</name>
</gene>
<evidence type="ECO:0000313" key="1">
    <source>
        <dbReference type="EMBL" id="ARW57381.1"/>
    </source>
</evidence>
<reference evidence="1 2" key="1">
    <citation type="submission" date="2017-04" db="EMBL/GenBank/DDBJ databases">
        <title>Isolation, Characterization of a novel bacteriophage and potential to disrupt Pseudomonas aeruginosa biofilms in vitro.</title>
        <authorList>
            <person name="Qu K."/>
            <person name="Xu Y."/>
            <person name="Wang L."/>
            <person name="Li X."/>
        </authorList>
    </citation>
    <scope>NUCLEOTIDE SEQUENCE [LARGE SCALE GENOMIC DNA]</scope>
</reference>
<protein>
    <submittedName>
        <fullName evidence="1">Uncharacterized protein</fullName>
    </submittedName>
</protein>
<sequence>MEVSIDQELGADLLMWLEKNYPDTPMITVYVTLLAATQMIAETMKVASTSLDEGVKL</sequence>
<dbReference type="EMBL" id="KY994101">
    <property type="protein sequence ID" value="ARW57381.1"/>
    <property type="molecule type" value="Genomic_DNA"/>
</dbReference>
<accession>A0A218L417</accession>
<dbReference type="Proteomes" id="UP000222849">
    <property type="component" value="Segment"/>
</dbReference>
<keyword evidence="2" id="KW-1185">Reference proteome</keyword>
<organism evidence="1 2">
    <name type="scientific">Pseudomonas phage vB_PaeM_G1</name>
    <dbReference type="NCBI Taxonomy" id="1983539"/>
    <lineage>
        <taxon>Viruses</taxon>
        <taxon>Duplodnaviria</taxon>
        <taxon>Heunggongvirae</taxon>
        <taxon>Uroviricota</taxon>
        <taxon>Caudoviricetes</taxon>
        <taxon>Vandenendeviridae</taxon>
        <taxon>Nankokuvirus</taxon>
        <taxon>Nankokuvirus G1</taxon>
    </lineage>
</organism>